<protein>
    <submittedName>
        <fullName evidence="1">Uncharacterized protein</fullName>
    </submittedName>
</protein>
<accession>A0A642USK0</accession>
<dbReference type="RefSeq" id="XP_034013297.1">
    <property type="nucleotide sequence ID" value="XM_034154483.1"/>
</dbReference>
<dbReference type="GeneID" id="54780543"/>
<reference evidence="1 2" key="1">
    <citation type="submission" date="2019-07" db="EMBL/GenBank/DDBJ databases">
        <title>Genome assembly of two rare yeast pathogens: Diutina rugosa and Trichomonascus ciferrii.</title>
        <authorList>
            <person name="Mixao V."/>
            <person name="Saus E."/>
            <person name="Hansen A."/>
            <person name="Lass-Flor C."/>
            <person name="Gabaldon T."/>
        </authorList>
    </citation>
    <scope>NUCLEOTIDE SEQUENCE [LARGE SCALE GENOMIC DNA]</scope>
    <source>
        <strain evidence="1 2">CBS 613</strain>
    </source>
</reference>
<comment type="caution">
    <text evidence="1">The sequence shown here is derived from an EMBL/GenBank/DDBJ whole genome shotgun (WGS) entry which is preliminary data.</text>
</comment>
<organism evidence="1 2">
    <name type="scientific">Diutina rugosa</name>
    <name type="common">Yeast</name>
    <name type="synonym">Candida rugosa</name>
    <dbReference type="NCBI Taxonomy" id="5481"/>
    <lineage>
        <taxon>Eukaryota</taxon>
        <taxon>Fungi</taxon>
        <taxon>Dikarya</taxon>
        <taxon>Ascomycota</taxon>
        <taxon>Saccharomycotina</taxon>
        <taxon>Pichiomycetes</taxon>
        <taxon>Debaryomycetaceae</taxon>
        <taxon>Diutina</taxon>
    </lineage>
</organism>
<evidence type="ECO:0000313" key="2">
    <source>
        <dbReference type="Proteomes" id="UP000449547"/>
    </source>
</evidence>
<dbReference type="EMBL" id="SWFT01000058">
    <property type="protein sequence ID" value="KAA8904459.1"/>
    <property type="molecule type" value="Genomic_DNA"/>
</dbReference>
<proteinExistence type="predicted"/>
<dbReference type="Gene3D" id="3.40.47.10">
    <property type="match status" value="1"/>
</dbReference>
<dbReference type="OrthoDB" id="4251012at2759"/>
<keyword evidence="2" id="KW-1185">Reference proteome</keyword>
<dbReference type="InterPro" id="IPR016039">
    <property type="entry name" value="Thiolase-like"/>
</dbReference>
<dbReference type="AlphaFoldDB" id="A0A642USK0"/>
<gene>
    <name evidence="1" type="ORF">DIURU_001890</name>
</gene>
<dbReference type="SUPFAM" id="SSF53901">
    <property type="entry name" value="Thiolase-like"/>
    <property type="match status" value="1"/>
</dbReference>
<sequence>MIELEYIIRFVGPRSGALATYNRPSTTLVWLRSTVLQKERNYLTGHPKGVAGAWMLNGAIKILQSGIVPGNCNADNVDKVLEDYEYVLYPSRSIQTDGIKAISVASFGFGQKGAQAMVVHPDYLFAVLDKQAYTDYAQKVSARYRKTYCYIGQA</sequence>
<dbReference type="GO" id="GO:0016746">
    <property type="term" value="F:acyltransferase activity"/>
    <property type="evidence" value="ECO:0007669"/>
    <property type="project" value="InterPro"/>
</dbReference>
<dbReference type="VEuPathDB" id="FungiDB:DIURU_001890"/>
<name>A0A642USK0_DIURU</name>
<dbReference type="Proteomes" id="UP000449547">
    <property type="component" value="Unassembled WGS sequence"/>
</dbReference>
<evidence type="ECO:0000313" key="1">
    <source>
        <dbReference type="EMBL" id="KAA8904459.1"/>
    </source>
</evidence>